<dbReference type="EMBL" id="QTTN01000010">
    <property type="protein sequence ID" value="REE86487.1"/>
    <property type="molecule type" value="Genomic_DNA"/>
</dbReference>
<dbReference type="AlphaFoldDB" id="A0A3D9S1K6"/>
<keyword evidence="2" id="KW-0732">Signal</keyword>
<feature type="signal peptide" evidence="2">
    <location>
        <begin position="1"/>
        <end position="23"/>
    </location>
</feature>
<evidence type="ECO:0000256" key="1">
    <source>
        <dbReference type="SAM" id="MobiDB-lite"/>
    </source>
</evidence>
<sequence length="393" mass="40811">MRRMMSTLTAAALLVGTLLSGMAASGTSAEAAAASVGTASAPAACRTDDHGLKLVPMKDSGGAHLQSIQFLSANIGRAAGNGFMIGTSDGGCHWQAIYNTGKLSFSQMQFLTNSVGYVLARTGAEKQNTLLKTTNGGSSYTWIPTGQYGFDRIQFLSENVGYGFTHQFTFKTTNGGKSWTKVTTPPNTRYVQFMSQDKAWAIIVKATGGYEVMKTVDGGATWALSLTAKSEANYGGAIYGADSSDVWVILYGGSGMSQTSYSAFHTTDAGAHWKQVISNSSAGGGPAPGPDIPPGTLTGPAGKPTDMAVIGHSAAYMTASSGALEQVQFGRTLDGGKTWSNLPSGVPGFEGKLSFVSAATGYMAVTGWMGSGVYKTTDNGTKWTKLFGLPDAN</sequence>
<evidence type="ECO:0000313" key="3">
    <source>
        <dbReference type="EMBL" id="REE86487.1"/>
    </source>
</evidence>
<organism evidence="3 4">
    <name type="scientific">Paenibacillus taihuensis</name>
    <dbReference type="NCBI Taxonomy" id="1156355"/>
    <lineage>
        <taxon>Bacteria</taxon>
        <taxon>Bacillati</taxon>
        <taxon>Bacillota</taxon>
        <taxon>Bacilli</taxon>
        <taxon>Bacillales</taxon>
        <taxon>Paenibacillaceae</taxon>
        <taxon>Paenibacillus</taxon>
    </lineage>
</organism>
<dbReference type="SUPFAM" id="SSF110296">
    <property type="entry name" value="Oligoxyloglucan reducing end-specific cellobiohydrolase"/>
    <property type="match status" value="2"/>
</dbReference>
<evidence type="ECO:0000313" key="4">
    <source>
        <dbReference type="Proteomes" id="UP000256304"/>
    </source>
</evidence>
<keyword evidence="4" id="KW-1185">Reference proteome</keyword>
<comment type="caution">
    <text evidence="3">The sequence shown here is derived from an EMBL/GenBank/DDBJ whole genome shotgun (WGS) entry which is preliminary data.</text>
</comment>
<feature type="region of interest" description="Disordered" evidence="1">
    <location>
        <begin position="277"/>
        <end position="303"/>
    </location>
</feature>
<proteinExistence type="predicted"/>
<feature type="chain" id="PRO_5038356271" description="Photosynthesis system II assembly factor YCF48-like protein" evidence="2">
    <location>
        <begin position="24"/>
        <end position="393"/>
    </location>
</feature>
<name>A0A3D9S1K6_9BACL</name>
<dbReference type="InterPro" id="IPR015943">
    <property type="entry name" value="WD40/YVTN_repeat-like_dom_sf"/>
</dbReference>
<dbReference type="Gene3D" id="2.130.10.10">
    <property type="entry name" value="YVTN repeat-like/Quinoprotein amine dehydrogenase"/>
    <property type="match status" value="2"/>
</dbReference>
<reference evidence="3 4" key="1">
    <citation type="submission" date="2018-08" db="EMBL/GenBank/DDBJ databases">
        <title>Genomic Encyclopedia of Type Strains, Phase III (KMG-III): the genomes of soil and plant-associated and newly described type strains.</title>
        <authorList>
            <person name="Whitman W."/>
        </authorList>
    </citation>
    <scope>NUCLEOTIDE SEQUENCE [LARGE SCALE GENOMIC DNA]</scope>
    <source>
        <strain evidence="3 4">CGMCC 1.10966</strain>
    </source>
</reference>
<evidence type="ECO:0008006" key="5">
    <source>
        <dbReference type="Google" id="ProtNLM"/>
    </source>
</evidence>
<dbReference type="RefSeq" id="WP_116189051.1">
    <property type="nucleotide sequence ID" value="NZ_QTTN01000010.1"/>
</dbReference>
<dbReference type="OrthoDB" id="2661955at2"/>
<gene>
    <name evidence="3" type="ORF">A8990_11096</name>
</gene>
<accession>A0A3D9S1K6</accession>
<protein>
    <recommendedName>
        <fullName evidence="5">Photosynthesis system II assembly factor YCF48-like protein</fullName>
    </recommendedName>
</protein>
<dbReference type="Proteomes" id="UP000256304">
    <property type="component" value="Unassembled WGS sequence"/>
</dbReference>
<evidence type="ECO:0000256" key="2">
    <source>
        <dbReference type="SAM" id="SignalP"/>
    </source>
</evidence>